<evidence type="ECO:0000256" key="12">
    <source>
        <dbReference type="ARBA" id="ARBA00023163"/>
    </source>
</evidence>
<dbReference type="InterPro" id="IPR016162">
    <property type="entry name" value="Ald_DH_N"/>
</dbReference>
<comment type="catalytic activity">
    <reaction evidence="14 19">
        <text>L-glutamate 5-semialdehyde + NAD(+) + H2O = L-glutamate + NADH + 2 H(+)</text>
        <dbReference type="Rhea" id="RHEA:30235"/>
        <dbReference type="ChEBI" id="CHEBI:15377"/>
        <dbReference type="ChEBI" id="CHEBI:15378"/>
        <dbReference type="ChEBI" id="CHEBI:29985"/>
        <dbReference type="ChEBI" id="CHEBI:57540"/>
        <dbReference type="ChEBI" id="CHEBI:57945"/>
        <dbReference type="ChEBI" id="CHEBI:58066"/>
        <dbReference type="EC" id="1.2.1.88"/>
    </reaction>
</comment>
<dbReference type="InterPro" id="IPR016160">
    <property type="entry name" value="Ald_DH_CS_CYS"/>
</dbReference>
<dbReference type="Gene3D" id="1.10.1220.10">
    <property type="entry name" value="Met repressor-like"/>
    <property type="match status" value="1"/>
</dbReference>
<keyword evidence="7 19" id="KW-0560">Oxidoreductase</keyword>
<dbReference type="InterPro" id="IPR050485">
    <property type="entry name" value="Proline_metab_enzyme"/>
</dbReference>
<keyword evidence="9 19" id="KW-0520">NAD</keyword>
<feature type="active site" evidence="20">
    <location>
        <position position="879"/>
    </location>
</feature>
<dbReference type="FunFam" id="3.20.20.220:FF:000004">
    <property type="entry name" value="Bifunctional protein PutA"/>
    <property type="match status" value="1"/>
</dbReference>
<dbReference type="Gene3D" id="1.20.5.550">
    <property type="entry name" value="Single Helix bin"/>
    <property type="match status" value="1"/>
</dbReference>
<accession>A0A172WUU2</accession>
<dbReference type="InterPro" id="IPR024082">
    <property type="entry name" value="PRODH_PutA_dom_II"/>
</dbReference>
<evidence type="ECO:0000256" key="13">
    <source>
        <dbReference type="ARBA" id="ARBA00023268"/>
    </source>
</evidence>
<dbReference type="PIRSF" id="PIRSF000197">
    <property type="entry name" value="Bifunct_PutA"/>
    <property type="match status" value="1"/>
</dbReference>
<dbReference type="OrthoDB" id="9812625at2"/>
<dbReference type="Gene3D" id="3.40.309.10">
    <property type="entry name" value="Aldehyde Dehydrogenase, Chain A, domain 2"/>
    <property type="match status" value="1"/>
</dbReference>
<dbReference type="Gene3D" id="3.20.20.220">
    <property type="match status" value="1"/>
</dbReference>
<dbReference type="EC" id="1.5.5.2" evidence="19"/>
<evidence type="ECO:0000256" key="7">
    <source>
        <dbReference type="ARBA" id="ARBA00023002"/>
    </source>
</evidence>
<dbReference type="InterPro" id="IPR013321">
    <property type="entry name" value="Arc_rbn_hlx_hlx"/>
</dbReference>
<dbReference type="NCBIfam" id="TIGR01238">
    <property type="entry name" value="D1pyr5carbox3"/>
    <property type="match status" value="1"/>
</dbReference>
<feature type="active site" evidence="20">
    <location>
        <position position="913"/>
    </location>
</feature>
<dbReference type="Gene3D" id="1.20.5.460">
    <property type="entry name" value="Single helix bin"/>
    <property type="match status" value="1"/>
</dbReference>
<reference evidence="26 27" key="1">
    <citation type="submission" date="2016-05" db="EMBL/GenBank/DDBJ databases">
        <title>Genome sequence of Pseudomonas stutzeri 273 and identification of the exopolysaccharide biosynthesis locus.</title>
        <authorList>
            <person name="Wu S."/>
            <person name="Sun C."/>
        </authorList>
    </citation>
    <scope>NUCLEOTIDE SEQUENCE [LARGE SCALE GENOMIC DNA]</scope>
    <source>
        <strain evidence="26 27">273</strain>
    </source>
</reference>
<dbReference type="Proteomes" id="UP000077787">
    <property type="component" value="Chromosome"/>
</dbReference>
<dbReference type="GO" id="GO:0003842">
    <property type="term" value="F:L-glutamate gamma-semialdehyde dehydrogenase activity"/>
    <property type="evidence" value="ECO:0007669"/>
    <property type="project" value="UniProtKB-UniRule"/>
</dbReference>
<evidence type="ECO:0000256" key="14">
    <source>
        <dbReference type="ARBA" id="ARBA00048142"/>
    </source>
</evidence>
<evidence type="ECO:0000256" key="8">
    <source>
        <dbReference type="ARBA" id="ARBA00023015"/>
    </source>
</evidence>
<dbReference type="EMBL" id="CP015641">
    <property type="protein sequence ID" value="ANF27284.1"/>
    <property type="molecule type" value="Genomic_DNA"/>
</dbReference>
<dbReference type="NCBIfam" id="NF008772">
    <property type="entry name" value="PRK11809.1"/>
    <property type="match status" value="1"/>
</dbReference>
<dbReference type="FunFam" id="1.20.5.550:FF:000001">
    <property type="entry name" value="Bifunctional protein PutA"/>
    <property type="match status" value="1"/>
</dbReference>
<dbReference type="Pfam" id="PF00171">
    <property type="entry name" value="Aldedh"/>
    <property type="match status" value="1"/>
</dbReference>
<evidence type="ECO:0000256" key="6">
    <source>
        <dbReference type="ARBA" id="ARBA00022827"/>
    </source>
</evidence>
<proteinExistence type="inferred from homology"/>
<evidence type="ECO:0000256" key="19">
    <source>
        <dbReference type="PIRNR" id="PIRNR000197"/>
    </source>
</evidence>
<dbReference type="Pfam" id="PF18327">
    <property type="entry name" value="PRODH"/>
    <property type="match status" value="1"/>
</dbReference>
<dbReference type="CDD" id="cd22233">
    <property type="entry name" value="RHH_CopAso-like"/>
    <property type="match status" value="1"/>
</dbReference>
<feature type="domain" description="Proline dehydrogenase PutA" evidence="23">
    <location>
        <begin position="144"/>
        <end position="255"/>
    </location>
</feature>
<comment type="similarity">
    <text evidence="17 19">In the N-terminal section; belongs to the proline dehydrogenase family.</text>
</comment>
<keyword evidence="8 19" id="KW-0805">Transcription regulation</keyword>
<evidence type="ECO:0000256" key="5">
    <source>
        <dbReference type="ARBA" id="ARBA00022630"/>
    </source>
</evidence>
<dbReference type="RefSeq" id="WP_064482358.1">
    <property type="nucleotide sequence ID" value="NZ_CP015641.1"/>
</dbReference>
<evidence type="ECO:0000313" key="27">
    <source>
        <dbReference type="Proteomes" id="UP000077787"/>
    </source>
</evidence>
<feature type="domain" description="Aldehyde dehydrogenase" evidence="21">
    <location>
        <begin position="657"/>
        <end position="1096"/>
    </location>
</feature>
<dbReference type="InterPro" id="IPR015590">
    <property type="entry name" value="Aldehyde_DH_dom"/>
</dbReference>
<dbReference type="GO" id="GO:0009898">
    <property type="term" value="C:cytoplasmic side of plasma membrane"/>
    <property type="evidence" value="ECO:0007669"/>
    <property type="project" value="TreeGrafter"/>
</dbReference>
<dbReference type="PANTHER" id="PTHR42862">
    <property type="entry name" value="DELTA-1-PYRROLINE-5-CARBOXYLATE DEHYDROGENASE 1, ISOFORM A-RELATED"/>
    <property type="match status" value="1"/>
</dbReference>
<organism evidence="26 27">
    <name type="scientific">Stutzerimonas stutzeri</name>
    <name type="common">Pseudomonas stutzeri</name>
    <dbReference type="NCBI Taxonomy" id="316"/>
    <lineage>
        <taxon>Bacteria</taxon>
        <taxon>Pseudomonadati</taxon>
        <taxon>Pseudomonadota</taxon>
        <taxon>Gammaproteobacteria</taxon>
        <taxon>Pseudomonadales</taxon>
        <taxon>Pseudomonadaceae</taxon>
        <taxon>Stutzerimonas</taxon>
    </lineage>
</organism>
<dbReference type="FunFam" id="3.40.309.10:FF:000005">
    <property type="entry name" value="1-pyrroline-5-carboxylate dehydrogenase 1"/>
    <property type="match status" value="1"/>
</dbReference>
<dbReference type="InterPro" id="IPR029041">
    <property type="entry name" value="FAD-linked_oxidoreductase-like"/>
</dbReference>
<keyword evidence="12 19" id="KW-0804">Transcription</keyword>
<evidence type="ECO:0000256" key="11">
    <source>
        <dbReference type="ARBA" id="ARBA00023125"/>
    </source>
</evidence>
<dbReference type="InterPro" id="IPR024090">
    <property type="entry name" value="PRODH_PutA_dom_I"/>
</dbReference>
<evidence type="ECO:0000256" key="2">
    <source>
        <dbReference type="ARBA" id="ARBA00004739"/>
    </source>
</evidence>
<dbReference type="FunFam" id="1.20.5.460:FF:000001">
    <property type="entry name" value="Bifunctional protein PutA"/>
    <property type="match status" value="1"/>
</dbReference>
<feature type="domain" description="PutA RHH" evidence="25">
    <location>
        <begin position="11"/>
        <end position="43"/>
    </location>
</feature>
<keyword evidence="5 19" id="KW-0285">Flavoprotein</keyword>
<dbReference type="InterPro" id="IPR025703">
    <property type="entry name" value="Bifunct_PutA"/>
</dbReference>
<dbReference type="InterPro" id="IPR048798">
    <property type="entry name" value="PutA_RHH"/>
</dbReference>
<dbReference type="UniPathway" id="UPA00261">
    <property type="reaction ID" value="UER00373"/>
</dbReference>
<dbReference type="SUPFAM" id="SSF53720">
    <property type="entry name" value="ALDH-like"/>
    <property type="match status" value="1"/>
</dbReference>
<comment type="catalytic activity">
    <reaction evidence="15 19">
        <text>L-proline + a quinone = (S)-1-pyrroline-5-carboxylate + a quinol + H(+)</text>
        <dbReference type="Rhea" id="RHEA:23784"/>
        <dbReference type="ChEBI" id="CHEBI:15378"/>
        <dbReference type="ChEBI" id="CHEBI:17388"/>
        <dbReference type="ChEBI" id="CHEBI:24646"/>
        <dbReference type="ChEBI" id="CHEBI:60039"/>
        <dbReference type="ChEBI" id="CHEBI:132124"/>
        <dbReference type="EC" id="1.5.5.2"/>
    </reaction>
</comment>
<evidence type="ECO:0000256" key="3">
    <source>
        <dbReference type="ARBA" id="ARBA00004786"/>
    </source>
</evidence>
<dbReference type="EC" id="1.2.1.88" evidence="19"/>
<gene>
    <name evidence="26" type="primary">putA</name>
    <name evidence="26" type="ORF">PS273GM_20175</name>
</gene>
<evidence type="ECO:0000259" key="21">
    <source>
        <dbReference type="Pfam" id="PF00171"/>
    </source>
</evidence>
<feature type="domain" description="Proline dehydrogenase" evidence="22">
    <location>
        <begin position="265"/>
        <end position="564"/>
    </location>
</feature>
<evidence type="ECO:0000256" key="15">
    <source>
        <dbReference type="ARBA" id="ARBA00048779"/>
    </source>
</evidence>
<dbReference type="SUPFAM" id="SSF81935">
    <property type="entry name" value="N-terminal domain of bifunctional PutA protein"/>
    <property type="match status" value="1"/>
</dbReference>
<dbReference type="GO" id="GO:0010133">
    <property type="term" value="P:L-proline catabolic process to L-glutamate"/>
    <property type="evidence" value="ECO:0007669"/>
    <property type="project" value="UniProtKB-UniRule"/>
</dbReference>
<name>A0A172WUU2_STUST</name>
<dbReference type="GO" id="GO:0000976">
    <property type="term" value="F:transcription cis-regulatory region binding"/>
    <property type="evidence" value="ECO:0007669"/>
    <property type="project" value="UniProtKB-ARBA"/>
</dbReference>
<keyword evidence="13" id="KW-0511">Multifunctional enzyme</keyword>
<dbReference type="InterPro" id="IPR005933">
    <property type="entry name" value="PutA_C"/>
</dbReference>
<dbReference type="GO" id="GO:1901363">
    <property type="term" value="F:heterocyclic compound binding"/>
    <property type="evidence" value="ECO:0007669"/>
    <property type="project" value="UniProtKB-ARBA"/>
</dbReference>
<dbReference type="InterPro" id="IPR002872">
    <property type="entry name" value="Proline_DH_dom"/>
</dbReference>
<dbReference type="InterPro" id="IPR041349">
    <property type="entry name" value="PRODH"/>
</dbReference>
<evidence type="ECO:0000256" key="1">
    <source>
        <dbReference type="ARBA" id="ARBA00001974"/>
    </source>
</evidence>
<dbReference type="Pfam" id="PF01619">
    <property type="entry name" value="Pro_dh"/>
    <property type="match status" value="1"/>
</dbReference>
<evidence type="ECO:0000259" key="25">
    <source>
        <dbReference type="Pfam" id="PF21775"/>
    </source>
</evidence>
<dbReference type="Pfam" id="PF21775">
    <property type="entry name" value="PutA_1st"/>
    <property type="match status" value="1"/>
</dbReference>
<dbReference type="InterPro" id="IPR024089">
    <property type="entry name" value="PRODH_PutA_dom_I/II"/>
</dbReference>
<dbReference type="SUPFAM" id="SSF47598">
    <property type="entry name" value="Ribbon-helix-helix"/>
    <property type="match status" value="1"/>
</dbReference>
<evidence type="ECO:0000259" key="24">
    <source>
        <dbReference type="Pfam" id="PF18327"/>
    </source>
</evidence>
<dbReference type="SUPFAM" id="SSF51730">
    <property type="entry name" value="FAD-linked oxidoreductase"/>
    <property type="match status" value="1"/>
</dbReference>
<evidence type="ECO:0000256" key="20">
    <source>
        <dbReference type="PIRSR" id="PIRSR000197-1"/>
    </source>
</evidence>
<keyword evidence="10 19" id="KW-0642">Proline metabolism</keyword>
<comment type="cofactor">
    <cofactor evidence="1 19">
        <name>FAD</name>
        <dbReference type="ChEBI" id="CHEBI:57692"/>
    </cofactor>
</comment>
<dbReference type="InterPro" id="IPR016163">
    <property type="entry name" value="Ald_DH_C"/>
</dbReference>
<dbReference type="eggNOG" id="COG4230">
    <property type="taxonomic scope" value="Bacteria"/>
</dbReference>
<dbReference type="GO" id="GO:0001217">
    <property type="term" value="F:DNA-binding transcription repressor activity"/>
    <property type="evidence" value="ECO:0007669"/>
    <property type="project" value="UniProtKB-ARBA"/>
</dbReference>
<comment type="pathway">
    <text evidence="2 19">Amino-acid degradation; L-proline degradation into L-glutamate; L-glutamate from L-proline: step 1/2.</text>
</comment>
<evidence type="ECO:0000259" key="22">
    <source>
        <dbReference type="Pfam" id="PF01619"/>
    </source>
</evidence>
<dbReference type="PROSITE" id="PS00070">
    <property type="entry name" value="ALDEHYDE_DEHYDR_CYS"/>
    <property type="match status" value="1"/>
</dbReference>
<dbReference type="Gene3D" id="3.40.605.10">
    <property type="entry name" value="Aldehyde Dehydrogenase, Chain A, domain 1"/>
    <property type="match status" value="1"/>
</dbReference>
<evidence type="ECO:0000256" key="17">
    <source>
        <dbReference type="ARBA" id="ARBA00060889"/>
    </source>
</evidence>
<evidence type="ECO:0000256" key="4">
    <source>
        <dbReference type="ARBA" id="ARBA00022491"/>
    </source>
</evidence>
<dbReference type="eggNOG" id="COG0506">
    <property type="taxonomic scope" value="Bacteria"/>
</dbReference>
<dbReference type="FunFam" id="3.40.605.10:FF:000017">
    <property type="entry name" value="Bifunctional protein PutA"/>
    <property type="match status" value="1"/>
</dbReference>
<protein>
    <recommendedName>
        <fullName evidence="19">Bifunctional protein PutA</fullName>
    </recommendedName>
    <domain>
        <recommendedName>
            <fullName evidence="19">Proline dehydrogenase</fullName>
            <ecNumber evidence="19">1.5.5.2</ecNumber>
        </recommendedName>
        <alternativeName>
            <fullName evidence="19">Proline oxidase</fullName>
        </alternativeName>
    </domain>
    <domain>
        <recommendedName>
            <fullName evidence="19">Delta-1-pyrroline-5-carboxylate dehydrogenase</fullName>
            <shortName evidence="19">P5C dehydrogenase</shortName>
            <ecNumber evidence="19">1.2.1.88</ecNumber>
        </recommendedName>
        <alternativeName>
            <fullName evidence="19">L-glutamate gamma-semialdehyde dehydrogenase</fullName>
        </alternativeName>
    </domain>
</protein>
<dbReference type="InterPro" id="IPR016161">
    <property type="entry name" value="Ald_DH/histidinol_DH"/>
</dbReference>
<keyword evidence="4 19" id="KW-0678">Repressor</keyword>
<evidence type="ECO:0000256" key="18">
    <source>
        <dbReference type="ARBA" id="ARBA00060911"/>
    </source>
</evidence>
<evidence type="ECO:0000259" key="23">
    <source>
        <dbReference type="Pfam" id="PF14850"/>
    </source>
</evidence>
<comment type="function">
    <text evidence="16">Oxidizes proline to glutamate for use as a carbon and nitrogen source and also function as a transcriptional repressor of the put operon.</text>
</comment>
<feature type="domain" description="Proline utilization A proline dehydrogenase N-terminal" evidence="24">
    <location>
        <begin position="85"/>
        <end position="132"/>
    </location>
</feature>
<dbReference type="PANTHER" id="PTHR42862:SF1">
    <property type="entry name" value="DELTA-1-PYRROLINE-5-CARBOXYLATE DEHYDROGENASE 2, ISOFORM A-RELATED"/>
    <property type="match status" value="1"/>
</dbReference>
<keyword evidence="11 19" id="KW-0238">DNA-binding</keyword>
<dbReference type="CDD" id="cd07125">
    <property type="entry name" value="ALDH_PutA-P5CDH"/>
    <property type="match status" value="1"/>
</dbReference>
<keyword evidence="6 19" id="KW-0274">FAD</keyword>
<dbReference type="NCBIfam" id="NF008869">
    <property type="entry name" value="PRK11904.1"/>
    <property type="match status" value="1"/>
</dbReference>
<comment type="similarity">
    <text evidence="18 19">In the C-terminal section; belongs to the aldehyde dehydrogenase family.</text>
</comment>
<dbReference type="InterPro" id="IPR010985">
    <property type="entry name" value="Ribbon_hlx_hlx"/>
</dbReference>
<sequence>MVTSTLGITLDEATRDRLEDAARRIERPPQWVIEQALLRYLEQVECDTSQPETEAVSHIGEDRTVNLAPDSQPFIEFAQSILPQSVLRAAITAAYRRPEPESLPMLLEQARLSPEKAEATHRLALRIAEKLRNQKSAGGRQGLVQGLLQEFSLSSQEGVALMCLAEALLRVPDRGTRDALIRDKISTGNWQPHLGNSQSVFVNAATWGLMLTGRLVATHNETSLSSSLNRLIGKGGEPLIRKGVDMAMRLMGEQFVTGETINEALTNAQTMEAKGFRYSYDMLGEAALTAADARRYLASYEQAIHSIGMASRGRGIYEGPGISIKLSALHPRYSRAQYDRVMDELYPVLVSLTELARRYDIGINIDAEEADRLELSLELLERLCFEPSLADWNGIGFVIQAYQKRCPYTVDFLIDLAKRSHHRLMIRLVKGAYWDSEIKLAQLNGLEGYPVYTRKAYTDVSFIACARKLLATPEAIYPQFATHNAHTLAAVYHLAGQNYYPGQYEFQCLHGMGEPLYEQVVGKEDGRLNRPCRIYAPVGSHETLLAYLVRRLLENGANTSFVNRIADKSISLEELVTDPVTTVEQMFASEGTLGLPHPRIPLPQHLYGPGRLNACGLDLSNEQRLASLSSALLAGARQRLSAAPLLGCDAVSTNPSAPLLNPADHRDTVGDVQEASEADVDNALRCALDSASAWRSTPPAERAAALAKAADLMEQRMQQLLGVLIREAGKSYANAIAEVREAVDFLRFYGAEVRDNFHNDTHLPLGPVVCISPWNFPLAIFTGQICAALGAGNTVLAKPAEQTPLIAMLGVQILHEAGIPKGALQLLPGRGETVGAQLVADERIRGVMFTGSTAVASILQRSIAGRLDERGRSIPLIAETGGQNAMIVDSSALAEQVVMDVMASAFDSAGQRCSALRVFCIQEDVAERVIGMLKGAMAEARMGNPQRLSVDVGPVIDSEARDTIERHLQAMRDKGRRVHQLARVDEKECAHGTFVTPTLIELERLDELQQEVFGPVLHVLRYRRTEMDQLLDQINAAGYGLTLGVHTRIDETIAKVIERAKVGNLYVNRNIVGAVVGVQPFGGEGLSGTGPKAGGPLYLYRLLSERPHDALLRALNFGGTQTLPEVRRAPAQAEAARQFQDWARQTGREAIAALCERYANQSQSGTTRLLNGPTGERNSYSLLPREHVLCLADDEGDLMIQLAAVLAVGSEAVLPDVSSAQALHASLPQAVQARITLTSDWTCDATRFDVVLYHGGPDQLLDVSQRLSQRSGPIVGVQGMASGDTDIPLERLLIERALSINTAAAGGNASLMTIG</sequence>
<dbReference type="GO" id="GO:0004657">
    <property type="term" value="F:proline dehydrogenase activity"/>
    <property type="evidence" value="ECO:0007669"/>
    <property type="project" value="UniProtKB-UniRule"/>
</dbReference>
<dbReference type="Pfam" id="PF14850">
    <property type="entry name" value="Pro_dh-DNA_bdg"/>
    <property type="match status" value="1"/>
</dbReference>
<dbReference type="GO" id="GO:0043168">
    <property type="term" value="F:anion binding"/>
    <property type="evidence" value="ECO:0007669"/>
    <property type="project" value="UniProtKB-ARBA"/>
</dbReference>
<evidence type="ECO:0000256" key="9">
    <source>
        <dbReference type="ARBA" id="ARBA00023027"/>
    </source>
</evidence>
<evidence type="ECO:0000256" key="16">
    <source>
        <dbReference type="ARBA" id="ARBA00053944"/>
    </source>
</evidence>
<evidence type="ECO:0000313" key="26">
    <source>
        <dbReference type="EMBL" id="ANF27284.1"/>
    </source>
</evidence>
<evidence type="ECO:0000256" key="10">
    <source>
        <dbReference type="ARBA" id="ARBA00023062"/>
    </source>
</evidence>
<comment type="pathway">
    <text evidence="3 19">Amino-acid degradation; L-proline degradation into L-glutamate; L-glutamate from L-proline: step 2/2.</text>
</comment>